<dbReference type="EMBL" id="CP036501">
    <property type="protein sequence ID" value="UZP75101.1"/>
    <property type="molecule type" value="Genomic_DNA"/>
</dbReference>
<evidence type="ECO:0000313" key="4">
    <source>
        <dbReference type="Proteomes" id="UP001317963"/>
    </source>
</evidence>
<dbReference type="Gene3D" id="3.40.50.2000">
    <property type="entry name" value="Glycogen Phosphorylase B"/>
    <property type="match status" value="2"/>
</dbReference>
<gene>
    <name evidence="3" type="ORF">E0F26_10290</name>
</gene>
<dbReference type="PANTHER" id="PTHR45947:SF3">
    <property type="entry name" value="SULFOQUINOVOSYL TRANSFERASE SQD2"/>
    <property type="match status" value="1"/>
</dbReference>
<organism evidence="3 4">
    <name type="scientific">Candidatus Paraluminiphilus aquimaris</name>
    <dbReference type="NCBI Taxonomy" id="2518994"/>
    <lineage>
        <taxon>Bacteria</taxon>
        <taxon>Pseudomonadati</taxon>
        <taxon>Pseudomonadota</taxon>
        <taxon>Gammaproteobacteria</taxon>
        <taxon>Cellvibrionales</taxon>
        <taxon>Halieaceae</taxon>
        <taxon>Candidatus Paraluminiphilus</taxon>
    </lineage>
</organism>
<feature type="domain" description="Glycosyltransferase subfamily 4-like N-terminal" evidence="2">
    <location>
        <begin position="15"/>
        <end position="161"/>
    </location>
</feature>
<keyword evidence="4" id="KW-1185">Reference proteome</keyword>
<accession>A0ABY6Q8U7</accession>
<dbReference type="Pfam" id="PF00534">
    <property type="entry name" value="Glycos_transf_1"/>
    <property type="match status" value="1"/>
</dbReference>
<dbReference type="Proteomes" id="UP001317963">
    <property type="component" value="Chromosome"/>
</dbReference>
<protein>
    <submittedName>
        <fullName evidence="3">Glycosyltransferase family 1 protein</fullName>
    </submittedName>
</protein>
<reference evidence="3 4" key="1">
    <citation type="submission" date="2019-02" db="EMBL/GenBank/DDBJ databases">
        <title>Halieaceae_genomes.</title>
        <authorList>
            <person name="Li S.-H."/>
        </authorList>
    </citation>
    <scope>NUCLEOTIDE SEQUENCE [LARGE SCALE GENOMIC DNA]</scope>
    <source>
        <strain evidence="3 4">JH123</strain>
    </source>
</reference>
<dbReference type="PANTHER" id="PTHR45947">
    <property type="entry name" value="SULFOQUINOVOSYL TRANSFERASE SQD2"/>
    <property type="match status" value="1"/>
</dbReference>
<evidence type="ECO:0000313" key="3">
    <source>
        <dbReference type="EMBL" id="UZP75101.1"/>
    </source>
</evidence>
<dbReference type="RefSeq" id="WP_279241573.1">
    <property type="nucleotide sequence ID" value="NZ_CP036501.1"/>
</dbReference>
<dbReference type="InterPro" id="IPR050194">
    <property type="entry name" value="Glycosyltransferase_grp1"/>
</dbReference>
<feature type="domain" description="Glycosyl transferase family 1" evidence="1">
    <location>
        <begin position="175"/>
        <end position="334"/>
    </location>
</feature>
<evidence type="ECO:0000259" key="1">
    <source>
        <dbReference type="Pfam" id="PF00534"/>
    </source>
</evidence>
<sequence>MKILHIEAGRFLYGGAQQVSWLIHGLAAKGVQNVLVCPEDGAIQHAVAEGTRVHAIPMKGDLDVGLVLRLLSIIRAEAPDLIHIHSRRGADIFGGIAARMAGVPCVLSRRVDNVEPRWWAPLKYRLYDRVIVISEAIGRVLVECGVDARSITAVRSAVDSDSYNLPIERSWFQEEFSLPSDEMTFGIVAQLIPRKGHRYLLEVLPELLVAYPNLHVLIFGQGPLESELTQAVQQPDFDGRVQMVGFRNDLRRVMPNLYAVIHPAEKEGLGVALLQASACAVPVVAARAGGIPEIVRHDENGLTFDVGDVGTLKQHLAHLLSDRGLRDRLGVEGRRLATSAFSIDAMVEGNLAVYKSRLEV</sequence>
<name>A0ABY6Q8U7_9GAMM</name>
<dbReference type="InterPro" id="IPR028098">
    <property type="entry name" value="Glyco_trans_4-like_N"/>
</dbReference>
<dbReference type="SUPFAM" id="SSF53756">
    <property type="entry name" value="UDP-Glycosyltransferase/glycogen phosphorylase"/>
    <property type="match status" value="1"/>
</dbReference>
<dbReference type="Pfam" id="PF13439">
    <property type="entry name" value="Glyco_transf_4"/>
    <property type="match status" value="1"/>
</dbReference>
<proteinExistence type="predicted"/>
<evidence type="ECO:0000259" key="2">
    <source>
        <dbReference type="Pfam" id="PF13439"/>
    </source>
</evidence>
<dbReference type="InterPro" id="IPR001296">
    <property type="entry name" value="Glyco_trans_1"/>
</dbReference>